<dbReference type="PANTHER" id="PTHR34982:SF1">
    <property type="entry name" value="FLAGELLAR ASSEMBLY PROTEIN FLIH"/>
    <property type="match status" value="1"/>
</dbReference>
<dbReference type="HOGENOM" id="CLU_1260119_0_0_6"/>
<dbReference type="InterPro" id="IPR051472">
    <property type="entry name" value="T3SS_Stator/FliH"/>
</dbReference>
<dbReference type="GO" id="GO:0015031">
    <property type="term" value="P:protein transport"/>
    <property type="evidence" value="ECO:0007669"/>
    <property type="project" value="UniProtKB-KW"/>
</dbReference>
<evidence type="ECO:0000256" key="5">
    <source>
        <dbReference type="ARBA" id="ARBA00022795"/>
    </source>
</evidence>
<evidence type="ECO:0000313" key="10">
    <source>
        <dbReference type="Proteomes" id="UP000032430"/>
    </source>
</evidence>
<dbReference type="Pfam" id="PF02108">
    <property type="entry name" value="FliH"/>
    <property type="match status" value="1"/>
</dbReference>
<evidence type="ECO:0000256" key="6">
    <source>
        <dbReference type="ARBA" id="ARBA00022927"/>
    </source>
</evidence>
<evidence type="ECO:0000313" key="9">
    <source>
        <dbReference type="EMBL" id="CEG57446.1"/>
    </source>
</evidence>
<evidence type="ECO:0000256" key="4">
    <source>
        <dbReference type="ARBA" id="ARBA00022448"/>
    </source>
</evidence>
<name>A0A098G647_9GAMM</name>
<proteinExistence type="inferred from homology"/>
<dbReference type="KEGG" id="lfa:LFA_2061"/>
<keyword evidence="6" id="KW-0653">Protein transport</keyword>
<protein>
    <recommendedName>
        <fullName evidence="3">Flagellar assembly protein FliH</fullName>
    </recommendedName>
</protein>
<evidence type="ECO:0000256" key="3">
    <source>
        <dbReference type="ARBA" id="ARBA00016507"/>
    </source>
</evidence>
<keyword evidence="7" id="KW-1006">Bacterial flagellum protein export</keyword>
<evidence type="ECO:0000259" key="8">
    <source>
        <dbReference type="Pfam" id="PF02108"/>
    </source>
</evidence>
<keyword evidence="10" id="KW-1185">Reference proteome</keyword>
<keyword evidence="5" id="KW-1005">Bacterial flagellum biogenesis</keyword>
<dbReference type="EMBL" id="LN614827">
    <property type="protein sequence ID" value="CEG57446.1"/>
    <property type="molecule type" value="Genomic_DNA"/>
</dbReference>
<dbReference type="RefSeq" id="WP_045095946.1">
    <property type="nucleotide sequence ID" value="NZ_LN614827.1"/>
</dbReference>
<keyword evidence="4" id="KW-0813">Transport</keyword>
<reference evidence="10" key="1">
    <citation type="submission" date="2014-09" db="EMBL/GenBank/DDBJ databases">
        <authorList>
            <person name="Gomez-Valero L."/>
        </authorList>
    </citation>
    <scope>NUCLEOTIDE SEQUENCE [LARGE SCALE GENOMIC DNA]</scope>
    <source>
        <strain evidence="10">ATCC700992</strain>
    </source>
</reference>
<gene>
    <name evidence="9" type="ORF">LFA_2061</name>
</gene>
<comment type="function">
    <text evidence="1">Needed for flagellar regrowth and assembly.</text>
</comment>
<organism evidence="9 10">
    <name type="scientific">Legionella fallonii LLAP-10</name>
    <dbReference type="NCBI Taxonomy" id="1212491"/>
    <lineage>
        <taxon>Bacteria</taxon>
        <taxon>Pseudomonadati</taxon>
        <taxon>Pseudomonadota</taxon>
        <taxon>Gammaproteobacteria</taxon>
        <taxon>Legionellales</taxon>
        <taxon>Legionellaceae</taxon>
        <taxon>Legionella</taxon>
    </lineage>
</organism>
<sequence length="219" mass="25017">MTKILKNAVISSEVMYIANVNAVPPFNLNADLVPEPEQCSFLNIEEIEAIKNEAYQQGYDLGKEEGQAMVEQRMFHLRQQIEAALQAIPQAIEQNRLALNHEIADIVLHIVQQFFIENESNPQVVEQQINQLLKQLNNKQSIELYLHPKEIELLQNGEIQLHANHLTGFKIKANDNLALGGYVIKTEHGIFDGNIEKQIDRLKTLLLRLRHRGHHAPVD</sequence>
<dbReference type="AlphaFoldDB" id="A0A098G647"/>
<evidence type="ECO:0000256" key="1">
    <source>
        <dbReference type="ARBA" id="ARBA00003041"/>
    </source>
</evidence>
<dbReference type="GO" id="GO:0005829">
    <property type="term" value="C:cytosol"/>
    <property type="evidence" value="ECO:0007669"/>
    <property type="project" value="TreeGrafter"/>
</dbReference>
<feature type="domain" description="Flagellar assembly protein FliH/Type III secretion system HrpE" evidence="8">
    <location>
        <begin position="78"/>
        <end position="202"/>
    </location>
</feature>
<comment type="similarity">
    <text evidence="2">Belongs to the FliH family.</text>
</comment>
<dbReference type="GO" id="GO:0044781">
    <property type="term" value="P:bacterial-type flagellum organization"/>
    <property type="evidence" value="ECO:0007669"/>
    <property type="project" value="UniProtKB-KW"/>
</dbReference>
<dbReference type="InterPro" id="IPR018035">
    <property type="entry name" value="Flagellar_FliH/T3SS_HrpE"/>
</dbReference>
<evidence type="ECO:0000256" key="2">
    <source>
        <dbReference type="ARBA" id="ARBA00006602"/>
    </source>
</evidence>
<dbReference type="OrthoDB" id="8480773at2"/>
<dbReference type="PANTHER" id="PTHR34982">
    <property type="entry name" value="YOP PROTEINS TRANSLOCATION PROTEIN L"/>
    <property type="match status" value="1"/>
</dbReference>
<dbReference type="Proteomes" id="UP000032430">
    <property type="component" value="Chromosome I"/>
</dbReference>
<evidence type="ECO:0000256" key="7">
    <source>
        <dbReference type="ARBA" id="ARBA00023225"/>
    </source>
</evidence>
<dbReference type="STRING" id="1212491.LFA_2061"/>
<accession>A0A098G647</accession>